<reference evidence="7 8" key="1">
    <citation type="submission" date="2024-12" db="EMBL/GenBank/DDBJ databases">
        <authorList>
            <person name="Hu S."/>
        </authorList>
    </citation>
    <scope>NUCLEOTIDE SEQUENCE [LARGE SCALE GENOMIC DNA]</scope>
    <source>
        <strain evidence="7 8">P-25</strain>
    </source>
</reference>
<keyword evidence="3" id="KW-0731">Sigma factor</keyword>
<comment type="similarity">
    <text evidence="1">Belongs to the sigma-70 factor family. ECF subfamily.</text>
</comment>
<evidence type="ECO:0000256" key="3">
    <source>
        <dbReference type="ARBA" id="ARBA00023082"/>
    </source>
</evidence>
<dbReference type="PANTHER" id="PTHR43133:SF46">
    <property type="entry name" value="RNA POLYMERASE SIGMA-70 FACTOR ECF SUBFAMILY"/>
    <property type="match status" value="1"/>
</dbReference>
<keyword evidence="8" id="KW-1185">Reference proteome</keyword>
<feature type="domain" description="RNA polymerase sigma factor 70 region 4 type 2" evidence="6">
    <location>
        <begin position="130"/>
        <end position="176"/>
    </location>
</feature>
<dbReference type="Gene3D" id="1.10.10.10">
    <property type="entry name" value="Winged helix-like DNA-binding domain superfamily/Winged helix DNA-binding domain"/>
    <property type="match status" value="1"/>
</dbReference>
<dbReference type="PANTHER" id="PTHR43133">
    <property type="entry name" value="RNA POLYMERASE ECF-TYPE SIGMA FACTO"/>
    <property type="match status" value="1"/>
</dbReference>
<keyword evidence="2" id="KW-0805">Transcription regulation</keyword>
<dbReference type="Pfam" id="PF08281">
    <property type="entry name" value="Sigma70_r4_2"/>
    <property type="match status" value="1"/>
</dbReference>
<dbReference type="EMBL" id="SRMP02000014">
    <property type="protein sequence ID" value="MFN0291833.1"/>
    <property type="molecule type" value="Genomic_DNA"/>
</dbReference>
<name>A0ABW9JHF0_9SPHI</name>
<dbReference type="Gene3D" id="1.10.1740.10">
    <property type="match status" value="1"/>
</dbReference>
<dbReference type="InterPro" id="IPR013249">
    <property type="entry name" value="RNA_pol_sigma70_r4_t2"/>
</dbReference>
<dbReference type="InterPro" id="IPR039425">
    <property type="entry name" value="RNA_pol_sigma-70-like"/>
</dbReference>
<dbReference type="SUPFAM" id="SSF88659">
    <property type="entry name" value="Sigma3 and sigma4 domains of RNA polymerase sigma factors"/>
    <property type="match status" value="1"/>
</dbReference>
<keyword evidence="4" id="KW-0804">Transcription</keyword>
<dbReference type="InterPro" id="IPR013324">
    <property type="entry name" value="RNA_pol_sigma_r3/r4-like"/>
</dbReference>
<dbReference type="NCBIfam" id="TIGR02937">
    <property type="entry name" value="sigma70-ECF"/>
    <property type="match status" value="1"/>
</dbReference>
<evidence type="ECO:0000259" key="6">
    <source>
        <dbReference type="Pfam" id="PF08281"/>
    </source>
</evidence>
<accession>A0ABW9JHF0</accession>
<dbReference type="SUPFAM" id="SSF88946">
    <property type="entry name" value="Sigma2 domain of RNA polymerase sigma factors"/>
    <property type="match status" value="1"/>
</dbReference>
<dbReference type="InterPro" id="IPR013325">
    <property type="entry name" value="RNA_pol_sigma_r2"/>
</dbReference>
<evidence type="ECO:0000256" key="2">
    <source>
        <dbReference type="ARBA" id="ARBA00023015"/>
    </source>
</evidence>
<evidence type="ECO:0000256" key="4">
    <source>
        <dbReference type="ARBA" id="ARBA00023163"/>
    </source>
</evidence>
<evidence type="ECO:0000313" key="7">
    <source>
        <dbReference type="EMBL" id="MFN0291833.1"/>
    </source>
</evidence>
<evidence type="ECO:0000313" key="8">
    <source>
        <dbReference type="Proteomes" id="UP001517367"/>
    </source>
</evidence>
<protein>
    <submittedName>
        <fullName evidence="7">RNA polymerase sigma factor</fullName>
    </submittedName>
</protein>
<comment type="caution">
    <text evidence="7">The sequence shown here is derived from an EMBL/GenBank/DDBJ whole genome shotgun (WGS) entry which is preliminary data.</text>
</comment>
<dbReference type="InterPro" id="IPR007627">
    <property type="entry name" value="RNA_pol_sigma70_r2"/>
</dbReference>
<feature type="domain" description="RNA polymerase sigma-70 region 2" evidence="5">
    <location>
        <begin position="26"/>
        <end position="92"/>
    </location>
</feature>
<organism evidence="7 8">
    <name type="scientific">Pedobacter helvus</name>
    <dbReference type="NCBI Taxonomy" id="2563444"/>
    <lineage>
        <taxon>Bacteria</taxon>
        <taxon>Pseudomonadati</taxon>
        <taxon>Bacteroidota</taxon>
        <taxon>Sphingobacteriia</taxon>
        <taxon>Sphingobacteriales</taxon>
        <taxon>Sphingobacteriaceae</taxon>
        <taxon>Pedobacter</taxon>
    </lineage>
</organism>
<gene>
    <name evidence="7" type="ORF">E5L68_010540</name>
</gene>
<sequence length="197" mass="23044">MSEHPTSDEALWAATQNNDYKAFSTLFNRYWKKLHATVLHYMNDPEIAEHVVQDVFVVLWRRRAHLKIEKFASYIHITARYHVFKELKAKKKTVISYIDDYQVYDEGTTTNLGELKLNYRDFEKQVGNFLSPLPKRCREIFWLSRIENLSNDEIAEKFGISKRSVENQLTIALKHIRSSNLDITSAAFTLALLASMI</sequence>
<dbReference type="InterPro" id="IPR036388">
    <property type="entry name" value="WH-like_DNA-bd_sf"/>
</dbReference>
<dbReference type="Proteomes" id="UP001517367">
    <property type="component" value="Unassembled WGS sequence"/>
</dbReference>
<dbReference type="Pfam" id="PF04542">
    <property type="entry name" value="Sigma70_r2"/>
    <property type="match status" value="1"/>
</dbReference>
<proteinExistence type="inferred from homology"/>
<dbReference type="InterPro" id="IPR014284">
    <property type="entry name" value="RNA_pol_sigma-70_dom"/>
</dbReference>
<dbReference type="RefSeq" id="WP_138730682.1">
    <property type="nucleotide sequence ID" value="NZ_SRMP02000014.1"/>
</dbReference>
<evidence type="ECO:0000256" key="1">
    <source>
        <dbReference type="ARBA" id="ARBA00010641"/>
    </source>
</evidence>
<evidence type="ECO:0000259" key="5">
    <source>
        <dbReference type="Pfam" id="PF04542"/>
    </source>
</evidence>